<name>A0ACC3AQH1_9EURO</name>
<evidence type="ECO:0000313" key="1">
    <source>
        <dbReference type="EMBL" id="KAK1139888.1"/>
    </source>
</evidence>
<evidence type="ECO:0000313" key="2">
    <source>
        <dbReference type="Proteomes" id="UP001177260"/>
    </source>
</evidence>
<reference evidence="1 2" key="1">
    <citation type="journal article" date="2023" name="ACS Omega">
        <title>Identification of the Neoaspergillic Acid Biosynthesis Gene Cluster by Establishing an In Vitro CRISPR-Ribonucleoprotein Genetic System in Aspergillus melleus.</title>
        <authorList>
            <person name="Yuan B."/>
            <person name="Grau M.F."/>
            <person name="Murata R.M."/>
            <person name="Torok T."/>
            <person name="Venkateswaran K."/>
            <person name="Stajich J.E."/>
            <person name="Wang C.C.C."/>
        </authorList>
    </citation>
    <scope>NUCLEOTIDE SEQUENCE [LARGE SCALE GENOMIC DNA]</scope>
    <source>
        <strain evidence="1 2">IMV 1140</strain>
    </source>
</reference>
<accession>A0ACC3AQH1</accession>
<organism evidence="1 2">
    <name type="scientific">Aspergillus melleus</name>
    <dbReference type="NCBI Taxonomy" id="138277"/>
    <lineage>
        <taxon>Eukaryota</taxon>
        <taxon>Fungi</taxon>
        <taxon>Dikarya</taxon>
        <taxon>Ascomycota</taxon>
        <taxon>Pezizomycotina</taxon>
        <taxon>Eurotiomycetes</taxon>
        <taxon>Eurotiomycetidae</taxon>
        <taxon>Eurotiales</taxon>
        <taxon>Aspergillaceae</taxon>
        <taxon>Aspergillus</taxon>
        <taxon>Aspergillus subgen. Circumdati</taxon>
    </lineage>
</organism>
<gene>
    <name evidence="1" type="ORF">N8T08_011049</name>
</gene>
<keyword evidence="2" id="KW-1185">Reference proteome</keyword>
<comment type="caution">
    <text evidence="1">The sequence shown here is derived from an EMBL/GenBank/DDBJ whole genome shotgun (WGS) entry which is preliminary data.</text>
</comment>
<dbReference type="EMBL" id="JAOPJF010000095">
    <property type="protein sequence ID" value="KAK1139888.1"/>
    <property type="molecule type" value="Genomic_DNA"/>
</dbReference>
<protein>
    <submittedName>
        <fullName evidence="1">Uncharacterized protein</fullName>
    </submittedName>
</protein>
<sequence>MDTAPLGSEPASPTGLPSMQEDDPPIKLLSSLLLLLAGLNAINAHPASAEQFTRELEVASPNPSGLALRDLQQRAPNCRRIDHFISRVTSVKAQYIAFVTFGPEGALYICRAVTQGDPSCDDWAQGIRYALGLIFAIFGKDGVEPAIRPDGLARRIDAKIYLNIATSALEESGL</sequence>
<proteinExistence type="predicted"/>
<dbReference type="Proteomes" id="UP001177260">
    <property type="component" value="Unassembled WGS sequence"/>
</dbReference>